<dbReference type="PATRIC" id="fig|312309.11.peg.2032"/>
<name>Q5E396_ALIF1</name>
<evidence type="ECO:0000313" key="2">
    <source>
        <dbReference type="Proteomes" id="UP000000537"/>
    </source>
</evidence>
<dbReference type="KEGG" id="vfi:VF_2005"/>
<dbReference type="STRING" id="312309.VF_2005"/>
<dbReference type="EMBL" id="CP000020">
    <property type="protein sequence ID" value="AAW86500.1"/>
    <property type="molecule type" value="Genomic_DNA"/>
</dbReference>
<protein>
    <submittedName>
        <fullName evidence="1">Phage tail protein</fullName>
    </submittedName>
</protein>
<gene>
    <name evidence="1" type="ordered locus">VF_2005</name>
</gene>
<dbReference type="HOGENOM" id="CLU_150496_2_1_6"/>
<sequence length="89" mass="10250">MSNKMFKVKLATPMEVDGKEVSELELRKPTAGDLRGLNLVQVCEMHFDAVYILLPRISELNERDILNMETENFAPLMTEIASFFVDMKR</sequence>
<dbReference type="RefSeq" id="WP_011262465.1">
    <property type="nucleotide sequence ID" value="NC_006840.2"/>
</dbReference>
<organism evidence="1 2">
    <name type="scientific">Aliivibrio fischeri (strain ATCC 700601 / ES114)</name>
    <name type="common">Vibrio fischeri</name>
    <dbReference type="NCBI Taxonomy" id="312309"/>
    <lineage>
        <taxon>Bacteria</taxon>
        <taxon>Pseudomonadati</taxon>
        <taxon>Pseudomonadota</taxon>
        <taxon>Gammaproteobacteria</taxon>
        <taxon>Vibrionales</taxon>
        <taxon>Vibrionaceae</taxon>
        <taxon>Aliivibrio</taxon>
    </lineage>
</organism>
<dbReference type="EnsemblBacteria" id="AAW86500">
    <property type="protein sequence ID" value="AAW86500"/>
    <property type="gene ID" value="VF_2005"/>
</dbReference>
<reference evidence="1 2" key="2">
    <citation type="journal article" date="2008" name="BMC Genomics">
        <title>Comparative genomics-based investigation of resequencing targets in Vibrio fischeri: focus on point miscalls and artefactual expansions.</title>
        <authorList>
            <person name="Mandel M.J."/>
            <person name="Stabb E.V."/>
            <person name="Ruby E.G."/>
        </authorList>
    </citation>
    <scope>NUCLEOTIDE SEQUENCE [LARGE SCALE GENOMIC DNA]</scope>
    <source>
        <strain evidence="2">ATCC 700601 / ES114</strain>
    </source>
</reference>
<evidence type="ECO:0000313" key="1">
    <source>
        <dbReference type="EMBL" id="AAW86500.1"/>
    </source>
</evidence>
<accession>Q5E396</accession>
<dbReference type="AlphaFoldDB" id="Q5E396"/>
<dbReference type="OrthoDB" id="7366507at2"/>
<proteinExistence type="predicted"/>
<dbReference type="eggNOG" id="ENOG5031A26">
    <property type="taxonomic scope" value="Bacteria"/>
</dbReference>
<dbReference type="Proteomes" id="UP000000537">
    <property type="component" value="Chromosome I"/>
</dbReference>
<reference evidence="1 2" key="1">
    <citation type="journal article" date="2005" name="Proc. Natl. Acad. Sci. U.S.A.">
        <title>Complete genome sequence of Vibrio fischeri: a symbiotic bacterium with pathogenic congeners.</title>
        <authorList>
            <person name="Ruby E.G."/>
            <person name="Urbanowski M."/>
            <person name="Campbell J."/>
            <person name="Dunn A."/>
            <person name="Faini M."/>
            <person name="Gunsalus R."/>
            <person name="Lostroh P."/>
            <person name="Lupp C."/>
            <person name="McCann J."/>
            <person name="Millikan D."/>
            <person name="Schaefer A."/>
            <person name="Stabb E."/>
            <person name="Stevens A."/>
            <person name="Visick K."/>
            <person name="Whistler C."/>
            <person name="Greenberg E.P."/>
        </authorList>
    </citation>
    <scope>NUCLEOTIDE SEQUENCE [LARGE SCALE GENOMIC DNA]</scope>
    <source>
        <strain evidence="2">ATCC 700601 / ES114</strain>
    </source>
</reference>
<keyword evidence="2" id="KW-1185">Reference proteome</keyword>
<dbReference type="InterPro" id="IPR019289">
    <property type="entry name" value="Phage_tail_E/E"/>
</dbReference>
<dbReference type="Pfam" id="PF10109">
    <property type="entry name" value="Phage_TAC_7"/>
    <property type="match status" value="1"/>
</dbReference>
<dbReference type="GeneID" id="54164703"/>